<evidence type="ECO:0000259" key="1">
    <source>
        <dbReference type="PROSITE" id="PS50011"/>
    </source>
</evidence>
<proteinExistence type="predicted"/>
<dbReference type="Gene3D" id="1.10.510.10">
    <property type="entry name" value="Transferase(Phosphotransferase) domain 1"/>
    <property type="match status" value="1"/>
</dbReference>
<protein>
    <recommendedName>
        <fullName evidence="1">Protein kinase domain-containing protein</fullName>
    </recommendedName>
</protein>
<dbReference type="GO" id="GO:0005524">
    <property type="term" value="F:ATP binding"/>
    <property type="evidence" value="ECO:0007669"/>
    <property type="project" value="InterPro"/>
</dbReference>
<dbReference type="InterPro" id="IPR011009">
    <property type="entry name" value="Kinase-like_dom_sf"/>
</dbReference>
<comment type="caution">
    <text evidence="2">The sequence shown here is derived from an EMBL/GenBank/DDBJ whole genome shotgun (WGS) entry which is preliminary data.</text>
</comment>
<sequence>MLKIHWNTTFTDFGIGLYGLYGITKNPETKEFMMIMKFADKGNLRSNLILSKYFHIGNILRVNNDIESRVSDFELSGPANEKASDDKVYGLIPYSIAPEVLTADIYSLGVAMAELSYGKPLTLVICNAPIL</sequence>
<dbReference type="InterPro" id="IPR000719">
    <property type="entry name" value="Prot_kinase_dom"/>
</dbReference>
<dbReference type="AlphaFoldDB" id="A0A2Z6R943"/>
<keyword evidence="3" id="KW-1185">Reference proteome</keyword>
<organism evidence="2 3">
    <name type="scientific">Rhizophagus clarus</name>
    <dbReference type="NCBI Taxonomy" id="94130"/>
    <lineage>
        <taxon>Eukaryota</taxon>
        <taxon>Fungi</taxon>
        <taxon>Fungi incertae sedis</taxon>
        <taxon>Mucoromycota</taxon>
        <taxon>Glomeromycotina</taxon>
        <taxon>Glomeromycetes</taxon>
        <taxon>Glomerales</taxon>
        <taxon>Glomeraceae</taxon>
        <taxon>Rhizophagus</taxon>
    </lineage>
</organism>
<evidence type="ECO:0000313" key="2">
    <source>
        <dbReference type="EMBL" id="GBB98580.1"/>
    </source>
</evidence>
<gene>
    <name evidence="2" type="ORF">RclHR1_03270003</name>
</gene>
<dbReference type="EMBL" id="BEXD01002524">
    <property type="protein sequence ID" value="GBB98580.1"/>
    <property type="molecule type" value="Genomic_DNA"/>
</dbReference>
<evidence type="ECO:0000313" key="3">
    <source>
        <dbReference type="Proteomes" id="UP000247702"/>
    </source>
</evidence>
<name>A0A2Z6R943_9GLOM</name>
<dbReference type="SUPFAM" id="SSF56112">
    <property type="entry name" value="Protein kinase-like (PK-like)"/>
    <property type="match status" value="1"/>
</dbReference>
<feature type="domain" description="Protein kinase" evidence="1">
    <location>
        <begin position="1"/>
        <end position="131"/>
    </location>
</feature>
<dbReference type="GO" id="GO:0004672">
    <property type="term" value="F:protein kinase activity"/>
    <property type="evidence" value="ECO:0007669"/>
    <property type="project" value="InterPro"/>
</dbReference>
<dbReference type="PROSITE" id="PS50011">
    <property type="entry name" value="PROTEIN_KINASE_DOM"/>
    <property type="match status" value="1"/>
</dbReference>
<dbReference type="Proteomes" id="UP000247702">
    <property type="component" value="Unassembled WGS sequence"/>
</dbReference>
<accession>A0A2Z6R943</accession>
<reference evidence="2 3" key="1">
    <citation type="submission" date="2017-11" db="EMBL/GenBank/DDBJ databases">
        <title>The genome of Rhizophagus clarus HR1 reveals common genetic basis of auxotrophy among arbuscular mycorrhizal fungi.</title>
        <authorList>
            <person name="Kobayashi Y."/>
        </authorList>
    </citation>
    <scope>NUCLEOTIDE SEQUENCE [LARGE SCALE GENOMIC DNA]</scope>
    <source>
        <strain evidence="2 3">HR1</strain>
    </source>
</reference>